<name>A0ABR2F287_9ROSI</name>
<sequence>MGGVKEYWMHLHVGGKFVRDPYVRYVGGTLVSIREDPDTISYWEVKKIIQNHLCFNSIEIIYFHEPYSGRLQDNLRVLWDDTSTIAMLNYWEIFGFIDIYVEHKVDTPIFEEGILLLTDGVEVEVKDATEDANVEVAGASEDAGVGVEGANVEVEGAGAGVEGATEGANVEVEGVGAGVEGVTEGANVEVDGATEGASVGVEGAGAGFEGATEGASVGVEGATEGASVEVEGAGAGVEGATEGVNVEVEGAGAGVEGATEGVNVEIKGAGAGVEGVTNGANVEVEGVGVGVEGAHEGAGVGVEGAPEGAGVGVEGAGVGVEGAPEGAGVGVEGAGEVECDNESENAYSINTEFLSDGEGDEELQATRVMRNCKQHREGTEVESDNENSREENDIEAEIHIETDNEGGDAEIEENTNENDSDDYNIDENESSLASSDEEEDEATLRRKKFPKYNRNSESPQFCLGMLFTDGKEFKDAIYKYSRCSRRELKIVKNEPKRISVKCIASAKCPWRIYASTNRQTRCIQVKTFINEHNCPVSFKNKMVSMKVIDEHFEDTIKDHPKMKIKEIQRRIQSELHVNVLNARCRRAKSLVTSRLAGSCKEEFALLWDYADELRTKNPGSTIKMAVNRVSNISSPHFKRFYGLEVAINDILPRVEHRNCARHVYANWSGRKREKTFQFAFWQIVKSTTEREWEDNKQVLSKLDEKVAAELFGKQEKKWTKAFQRLHATSDIVDNNMFVEGGSCVEFHANMLVVLFGILVGTQMIIYIKEYSYALQPINGSHDWKKSGIEAVLPPIEREMPGRPKKNRRKAKDEPKKLKSGHISRAGLIMTCTNCGGEGHNKRSCPNLKRTANQGTNKGLHTTLDSMEHNFHSARTNVGVKRNVNSSSSSVAPKKKRKTTLESVREPVGTQESVAPKK</sequence>
<feature type="region of interest" description="Disordered" evidence="2">
    <location>
        <begin position="796"/>
        <end position="819"/>
    </location>
</feature>
<keyword evidence="1" id="KW-0862">Zinc</keyword>
<feature type="region of interest" description="Disordered" evidence="2">
    <location>
        <begin position="873"/>
        <end position="917"/>
    </location>
</feature>
<accession>A0ABR2F287</accession>
<dbReference type="PROSITE" id="PS50158">
    <property type="entry name" value="ZF_CCHC"/>
    <property type="match status" value="1"/>
</dbReference>
<feature type="compositionally biased region" description="Polar residues" evidence="2">
    <location>
        <begin position="849"/>
        <end position="859"/>
    </location>
</feature>
<feature type="compositionally biased region" description="Basic and acidic residues" evidence="2">
    <location>
        <begin position="386"/>
        <end position="402"/>
    </location>
</feature>
<dbReference type="Pfam" id="PF26130">
    <property type="entry name" value="PB1-like"/>
    <property type="match status" value="1"/>
</dbReference>
<evidence type="ECO:0000313" key="5">
    <source>
        <dbReference type="Proteomes" id="UP001472677"/>
    </source>
</evidence>
<feature type="compositionally biased region" description="Acidic residues" evidence="2">
    <location>
        <begin position="403"/>
        <end position="441"/>
    </location>
</feature>
<gene>
    <name evidence="4" type="ORF">V6N12_007607</name>
</gene>
<evidence type="ECO:0000256" key="2">
    <source>
        <dbReference type="SAM" id="MobiDB-lite"/>
    </source>
</evidence>
<evidence type="ECO:0000256" key="1">
    <source>
        <dbReference type="PROSITE-ProRule" id="PRU00047"/>
    </source>
</evidence>
<protein>
    <recommendedName>
        <fullName evidence="3">CCHC-type domain-containing protein</fullName>
    </recommendedName>
</protein>
<feature type="compositionally biased region" description="Low complexity" evidence="2">
    <location>
        <begin position="876"/>
        <end position="891"/>
    </location>
</feature>
<dbReference type="InterPro" id="IPR004332">
    <property type="entry name" value="Transposase_MuDR"/>
</dbReference>
<evidence type="ECO:0000259" key="3">
    <source>
        <dbReference type="PROSITE" id="PS50158"/>
    </source>
</evidence>
<dbReference type="SMART" id="SM00343">
    <property type="entry name" value="ZnF_C2HC"/>
    <property type="match status" value="1"/>
</dbReference>
<comment type="caution">
    <text evidence="4">The sequence shown here is derived from an EMBL/GenBank/DDBJ whole genome shotgun (WGS) entry which is preliminary data.</text>
</comment>
<dbReference type="EMBL" id="JBBPBM010000009">
    <property type="protein sequence ID" value="KAK8569075.1"/>
    <property type="molecule type" value="Genomic_DNA"/>
</dbReference>
<organism evidence="4 5">
    <name type="scientific">Hibiscus sabdariffa</name>
    <name type="common">roselle</name>
    <dbReference type="NCBI Taxonomy" id="183260"/>
    <lineage>
        <taxon>Eukaryota</taxon>
        <taxon>Viridiplantae</taxon>
        <taxon>Streptophyta</taxon>
        <taxon>Embryophyta</taxon>
        <taxon>Tracheophyta</taxon>
        <taxon>Spermatophyta</taxon>
        <taxon>Magnoliopsida</taxon>
        <taxon>eudicotyledons</taxon>
        <taxon>Gunneridae</taxon>
        <taxon>Pentapetalae</taxon>
        <taxon>rosids</taxon>
        <taxon>malvids</taxon>
        <taxon>Malvales</taxon>
        <taxon>Malvaceae</taxon>
        <taxon>Malvoideae</taxon>
        <taxon>Hibiscus</taxon>
    </lineage>
</organism>
<dbReference type="PANTHER" id="PTHR31973">
    <property type="entry name" value="POLYPROTEIN, PUTATIVE-RELATED"/>
    <property type="match status" value="1"/>
</dbReference>
<feature type="region of interest" description="Disordered" evidence="2">
    <location>
        <begin position="372"/>
        <end position="450"/>
    </location>
</feature>
<keyword evidence="1" id="KW-0479">Metal-binding</keyword>
<dbReference type="SUPFAM" id="SSF57756">
    <property type="entry name" value="Retrovirus zinc finger-like domains"/>
    <property type="match status" value="1"/>
</dbReference>
<reference evidence="4 5" key="1">
    <citation type="journal article" date="2024" name="G3 (Bethesda)">
        <title>Genome assembly of Hibiscus sabdariffa L. provides insights into metabolisms of medicinal natural products.</title>
        <authorList>
            <person name="Kim T."/>
        </authorList>
    </citation>
    <scope>NUCLEOTIDE SEQUENCE [LARGE SCALE GENOMIC DNA]</scope>
    <source>
        <strain evidence="4">TK-2024</strain>
        <tissue evidence="4">Old leaves</tissue>
    </source>
</reference>
<keyword evidence="5" id="KW-1185">Reference proteome</keyword>
<dbReference type="Proteomes" id="UP001472677">
    <property type="component" value="Unassembled WGS sequence"/>
</dbReference>
<proteinExistence type="predicted"/>
<evidence type="ECO:0000313" key="4">
    <source>
        <dbReference type="EMBL" id="KAK8569075.1"/>
    </source>
</evidence>
<keyword evidence="1" id="KW-0863">Zinc-finger</keyword>
<feature type="region of interest" description="Disordered" evidence="2">
    <location>
        <begin position="837"/>
        <end position="859"/>
    </location>
</feature>
<dbReference type="InterPro" id="IPR058594">
    <property type="entry name" value="PB1-like_dom_pln"/>
</dbReference>
<feature type="domain" description="CCHC-type" evidence="3">
    <location>
        <begin position="831"/>
        <end position="846"/>
    </location>
</feature>
<dbReference type="PANTHER" id="PTHR31973:SF187">
    <property type="entry name" value="MUTATOR TRANSPOSASE MUDRA PROTEIN"/>
    <property type="match status" value="1"/>
</dbReference>
<dbReference type="Pfam" id="PF03108">
    <property type="entry name" value="DBD_Tnp_Mut"/>
    <property type="match status" value="1"/>
</dbReference>
<dbReference type="InterPro" id="IPR036875">
    <property type="entry name" value="Znf_CCHC_sf"/>
</dbReference>
<dbReference type="InterPro" id="IPR001878">
    <property type="entry name" value="Znf_CCHC"/>
</dbReference>